<feature type="compositionally biased region" description="Low complexity" evidence="1">
    <location>
        <begin position="20"/>
        <end position="38"/>
    </location>
</feature>
<organism evidence="2 3">
    <name type="scientific">Vanrija albida</name>
    <dbReference type="NCBI Taxonomy" id="181172"/>
    <lineage>
        <taxon>Eukaryota</taxon>
        <taxon>Fungi</taxon>
        <taxon>Dikarya</taxon>
        <taxon>Basidiomycota</taxon>
        <taxon>Agaricomycotina</taxon>
        <taxon>Tremellomycetes</taxon>
        <taxon>Trichosporonales</taxon>
        <taxon>Trichosporonaceae</taxon>
        <taxon>Vanrija</taxon>
    </lineage>
</organism>
<gene>
    <name evidence="2" type="ORF">Q8F55_006085</name>
</gene>
<dbReference type="GeneID" id="95987128"/>
<protein>
    <recommendedName>
        <fullName evidence="4">BTB domain-containing protein</fullName>
    </recommendedName>
</protein>
<feature type="region of interest" description="Disordered" evidence="1">
    <location>
        <begin position="1"/>
        <end position="45"/>
    </location>
</feature>
<evidence type="ECO:0000256" key="1">
    <source>
        <dbReference type="SAM" id="MobiDB-lite"/>
    </source>
</evidence>
<dbReference type="EMBL" id="JBBXJM010000004">
    <property type="protein sequence ID" value="KAL1409252.1"/>
    <property type="molecule type" value="Genomic_DNA"/>
</dbReference>
<name>A0ABR3Q477_9TREE</name>
<reference evidence="2 3" key="1">
    <citation type="submission" date="2023-08" db="EMBL/GenBank/DDBJ databases">
        <title>Annotated Genome Sequence of Vanrija albida AlHP1.</title>
        <authorList>
            <person name="Herzog R."/>
        </authorList>
    </citation>
    <scope>NUCLEOTIDE SEQUENCE [LARGE SCALE GENOMIC DNA]</scope>
    <source>
        <strain evidence="2 3">AlHP1</strain>
    </source>
</reference>
<evidence type="ECO:0008006" key="4">
    <source>
        <dbReference type="Google" id="ProtNLM"/>
    </source>
</evidence>
<proteinExistence type="predicted"/>
<evidence type="ECO:0000313" key="2">
    <source>
        <dbReference type="EMBL" id="KAL1409252.1"/>
    </source>
</evidence>
<sequence>MTQPGTAQSSKPKELKTQCAPNTAPQPTLPTTQPASPQEDLPAIPLPTPTEVILPGNDFGGGRNPAVFKSQDGVMFRYCVRRLSHHSAYFTKFLRDWRINRNFEHFHGAIAIKVPAVTLRLALRLMAARHTPVLNGDVTWPNDRSVADLVYLMHRYSLRVVGRDLLKRTDLNDARQSPIAYLALAAACGEPLEDAIAATLRYGLDFPDTCERLLDECDPSIRARLEVDYRPALEKLREAHSTWMAMLRWFEYHVSYLIRQTDCVKCEYKPDEDPEVAGYPHHKHGSRWETGDQRKVLERGLMGAVWDFIAIDTMPWDEEQVNAWAAAARLDAVIRPFVVDLLLDLTQVVKPPQWNLSEGIERTLWEVLPEVVVCGDVSEGEGVAPYLSQQPLAMSPVVQVDPENNFPRGVCHQYFETGDGVIFRFSLATLAQFSTFFQDLYNQSVPGEEGLTIPLSQRIHSDGLRLAFQLLTGPAPPEARADIFWLSNKAVESIVHIIAAYDLKEVGVRLLSRAKNELWITRPPLEWYLVAKATGCDHNASLAMSAMFKYTLDQPDQAGAILDAAGSWELWALYGHLGALQEFRDRHDDWKRHLLEFELDLETDFELDHRLDECTNSLCLDCDHYLSHPEEYSNEATEKGIQSKVRRWLVSEEKPWDMDVVKTWVRTLNLSVNLSFSLETRLIRLAGLMCP</sequence>
<keyword evidence="3" id="KW-1185">Reference proteome</keyword>
<dbReference type="Proteomes" id="UP001565368">
    <property type="component" value="Unassembled WGS sequence"/>
</dbReference>
<accession>A0ABR3Q477</accession>
<comment type="caution">
    <text evidence="2">The sequence shown here is derived from an EMBL/GenBank/DDBJ whole genome shotgun (WGS) entry which is preliminary data.</text>
</comment>
<dbReference type="RefSeq" id="XP_069209196.1">
    <property type="nucleotide sequence ID" value="XM_069354554.1"/>
</dbReference>
<evidence type="ECO:0000313" key="3">
    <source>
        <dbReference type="Proteomes" id="UP001565368"/>
    </source>
</evidence>
<feature type="compositionally biased region" description="Polar residues" evidence="1">
    <location>
        <begin position="1"/>
        <end position="10"/>
    </location>
</feature>